<dbReference type="SMART" id="SM00490">
    <property type="entry name" value="HELICc"/>
    <property type="match status" value="1"/>
</dbReference>
<dbReference type="PANTHER" id="PTHR47957:SF3">
    <property type="entry name" value="ATP-DEPENDENT HELICASE HRQ1"/>
    <property type="match status" value="1"/>
</dbReference>
<dbReference type="SUPFAM" id="SSF52540">
    <property type="entry name" value="P-loop containing nucleoside triphosphate hydrolases"/>
    <property type="match status" value="1"/>
</dbReference>
<feature type="coiled-coil region" evidence="1">
    <location>
        <begin position="341"/>
        <end position="368"/>
    </location>
</feature>
<dbReference type="GO" id="GO:0043138">
    <property type="term" value="F:3'-5' DNA helicase activity"/>
    <property type="evidence" value="ECO:0007669"/>
    <property type="project" value="TreeGrafter"/>
</dbReference>
<evidence type="ECO:0000256" key="1">
    <source>
        <dbReference type="SAM" id="Coils"/>
    </source>
</evidence>
<dbReference type="InterPro" id="IPR027417">
    <property type="entry name" value="P-loop_NTPase"/>
</dbReference>
<dbReference type="GO" id="GO:0036297">
    <property type="term" value="P:interstrand cross-link repair"/>
    <property type="evidence" value="ECO:0007669"/>
    <property type="project" value="TreeGrafter"/>
</dbReference>
<keyword evidence="3" id="KW-0378">Hydrolase</keyword>
<dbReference type="Pfam" id="PF09369">
    <property type="entry name" value="MZB"/>
    <property type="match status" value="1"/>
</dbReference>
<dbReference type="GO" id="GO:0006289">
    <property type="term" value="P:nucleotide-excision repair"/>
    <property type="evidence" value="ECO:0007669"/>
    <property type="project" value="TreeGrafter"/>
</dbReference>
<accession>A0A1Y5PKU8</accession>
<organism evidence="3">
    <name type="scientific">uncultured Mycobacterium sp</name>
    <dbReference type="NCBI Taxonomy" id="171292"/>
    <lineage>
        <taxon>Bacteria</taxon>
        <taxon>Bacillati</taxon>
        <taxon>Actinomycetota</taxon>
        <taxon>Actinomycetes</taxon>
        <taxon>Mycobacteriales</taxon>
        <taxon>Mycobacteriaceae</taxon>
        <taxon>Mycobacterium</taxon>
        <taxon>environmental samples</taxon>
    </lineage>
</organism>
<name>A0A1Y5PKU8_9MYCO</name>
<evidence type="ECO:0000313" key="3">
    <source>
        <dbReference type="EMBL" id="SBS79303.1"/>
    </source>
</evidence>
<evidence type="ECO:0000259" key="2">
    <source>
        <dbReference type="PROSITE" id="PS51194"/>
    </source>
</evidence>
<dbReference type="PROSITE" id="PS51194">
    <property type="entry name" value="HELICASE_CTER"/>
    <property type="match status" value="1"/>
</dbReference>
<dbReference type="AlphaFoldDB" id="A0A1Y5PKU8"/>
<protein>
    <submittedName>
        <fullName evidence="3">Putative helicase</fullName>
    </submittedName>
</protein>
<dbReference type="InterPro" id="IPR001650">
    <property type="entry name" value="Helicase_C-like"/>
</dbReference>
<keyword evidence="3" id="KW-0347">Helicase</keyword>
<proteinExistence type="predicted"/>
<dbReference type="EMBL" id="FLQS01000070">
    <property type="protein sequence ID" value="SBS79303.1"/>
    <property type="molecule type" value="Genomic_DNA"/>
</dbReference>
<keyword evidence="3" id="KW-0067">ATP-binding</keyword>
<sequence length="1213" mass="131935">MDRGLEPVASARSWYASWTAKALGVGAAEGAVLARLLFGRLHRRDIIGEITSASGAQIFHLPANTVVAKLVDDADVGAIALMCDTCRNTVYSYPQAINQLDGAPCLVARCSGTQRRDAVDPDNFYRQMYALTDIRRVVAREHTSLLDDAVRLRYETEFKQPNPPPNAPSVLVATPTLEMGIDIGDLSAVLLSSLPGSVASYLQRVGRAGRLTGNALALAYVTGRGDQLPRFKRPEDTINGAVRPPATYLEAEEILRRQFTASVADVLARDPNAPHPRTPRDALGATTPGTFLGELLALAATRGEELVNTYLAGFSDLDPDVATRLREFPAQELPARCHKASQDWNRRIETLNHRRAAAEKALPELQGRSESPAATEDDKREYRTAKSALGVINKQLAEQRSEYWISALEVHGLFPNYTLLDDSVLLSVSVNWRNPETQDYENSEFELVRGSSAALREFAPGSTFYAHGFAINIDAVDVGASGEDIRTWVCCPKCGYVKELDAVGAAAPTKCPRCGSPSIADISQRLPIAELTNVSALIRREEAAIDDSAEDRRIERFVVVPLADINSAGITRHWYVENLGLGAKHLRDVRLRWINMGRSGSGGSTRLIAGEDIDAALFRVCAECGKLDTLSGANRPSEHRPWCSLRKSPDEATVNIGLARSMTTEGLVLRLPAWITLGDNFAIPSLSAAVLLGLREKIGGNPDHLQIVPTVDPRPNGQNVDALLVHDVVPGGTGYLNDFTDPATVWDLLHQAWKVLRDCPCQHDGRLACERCLLPFTRDVKRTSRAVAERHLAGLLAGREFKVGEPYDVPEEMPWTITLEETIADDPESHLEKRFRVVLAERLKALGATVVEKPSHNGVAWEIALGATNRWTLRPQEYVLGCQPDFVLTSAQGGVPPTAVFTDGWIYHASAGCNRLADDAEKRRNLRDAGYQVIAVTHHDLEGAPVDAPSLRPEMASKLVGMAGDQLSKGMVDVAFKTAVDLLVSWIASPSREARERLANWMPALGLMSTSQNGKRSSASDPLHLIALDVPTGTGDTFIARQGGFAFAARMPGSSANTAEIAVVLDDDDNALTLDSRDAWRDWLRWSNLLNFRSLPATITTRSHAPHLEHTGAAPAADSTAHVDLTGPWQEIYALVEHESRSLIIDLAYANVAEPTVGEEVHGIPIEIAWPSRKIVIRSGLTAEECAELTAGGWTVCDPDAESIKAALHNGEA</sequence>
<dbReference type="PANTHER" id="PTHR47957">
    <property type="entry name" value="ATP-DEPENDENT HELICASE HRQ1"/>
    <property type="match status" value="1"/>
</dbReference>
<dbReference type="Gene3D" id="3.40.50.300">
    <property type="entry name" value="P-loop containing nucleotide triphosphate hydrolases"/>
    <property type="match status" value="1"/>
</dbReference>
<dbReference type="InterPro" id="IPR018973">
    <property type="entry name" value="MZB"/>
</dbReference>
<keyword evidence="1" id="KW-0175">Coiled coil</keyword>
<gene>
    <name evidence="3" type="ORF">MHPYR_720008</name>
</gene>
<dbReference type="Pfam" id="PF00271">
    <property type="entry name" value="Helicase_C"/>
    <property type="match status" value="1"/>
</dbReference>
<keyword evidence="3" id="KW-0547">Nucleotide-binding</keyword>
<reference evidence="3" key="1">
    <citation type="submission" date="2016-03" db="EMBL/GenBank/DDBJ databases">
        <authorList>
            <person name="Ploux O."/>
        </authorList>
    </citation>
    <scope>NUCLEOTIDE SEQUENCE</scope>
    <source>
        <strain evidence="3">UC10</strain>
    </source>
</reference>
<feature type="domain" description="Helicase C-terminal" evidence="2">
    <location>
        <begin position="92"/>
        <end position="255"/>
    </location>
</feature>